<dbReference type="Proteomes" id="UP000215596">
    <property type="component" value="Unassembled WGS sequence"/>
</dbReference>
<dbReference type="OrthoDB" id="9772633at2"/>
<dbReference type="InterPro" id="IPR052519">
    <property type="entry name" value="Euk-type_GlcNAc_Kinase"/>
</dbReference>
<dbReference type="CDD" id="cd24007">
    <property type="entry name" value="ASKHA_NBD_eukNAGK-like"/>
    <property type="match status" value="1"/>
</dbReference>
<comment type="caution">
    <text evidence="2">The sequence shown here is derived from an EMBL/GenBank/DDBJ whole genome shotgun (WGS) entry which is preliminary data.</text>
</comment>
<reference evidence="2 3" key="1">
    <citation type="submission" date="2017-07" db="EMBL/GenBank/DDBJ databases">
        <title>Isolation and whole genome analysis of endospore-forming bacteria from heroin.</title>
        <authorList>
            <person name="Kalinowski J."/>
            <person name="Ahrens B."/>
            <person name="Al-Dilaimi A."/>
            <person name="Winkler A."/>
            <person name="Wibberg D."/>
            <person name="Schleenbecker U."/>
            <person name="Ruckert C."/>
            <person name="Wolfel R."/>
            <person name="Grass G."/>
        </authorList>
    </citation>
    <scope>NUCLEOTIDE SEQUENCE [LARGE SCALE GENOMIC DNA]</scope>
    <source>
        <strain evidence="2 3">7537-G1</strain>
    </source>
</reference>
<protein>
    <submittedName>
        <fullName evidence="2">ATPase</fullName>
    </submittedName>
</protein>
<dbReference type="InterPro" id="IPR002731">
    <property type="entry name" value="ATPase_BadF"/>
</dbReference>
<dbReference type="PANTHER" id="PTHR43190:SF3">
    <property type="entry name" value="N-ACETYL-D-GLUCOSAMINE KINASE"/>
    <property type="match status" value="1"/>
</dbReference>
<dbReference type="SUPFAM" id="SSF53067">
    <property type="entry name" value="Actin-like ATPase domain"/>
    <property type="match status" value="2"/>
</dbReference>
<organism evidence="2 3">
    <name type="scientific">Paenibacillus campinasensis</name>
    <dbReference type="NCBI Taxonomy" id="66347"/>
    <lineage>
        <taxon>Bacteria</taxon>
        <taxon>Bacillati</taxon>
        <taxon>Bacillota</taxon>
        <taxon>Bacilli</taxon>
        <taxon>Bacillales</taxon>
        <taxon>Paenibacillaceae</taxon>
        <taxon>Paenibacillus</taxon>
    </lineage>
</organism>
<dbReference type="AlphaFoldDB" id="A0A268EPD5"/>
<sequence>MNYYLGVDGGGSKTIAVVADETGRIRGRGSSGCGNHQLGAALAERSIRHAVDEALAQAGLVHRDITFASFGLAGADREADYVVLRPMIGGLGFADYHIVCDTVIAMRAGTRQTDGVVLICGSGTNSYGVNAAGQEIQIGGFGYAYGDFGGGYDLAVEVFRTVIRAWEGREEPTLLTAPTLKALGFANVEEMFHRSLDEGRRIPHHLAKLLFDAAPRDPAARRILERQGVELGTVACAVIRKLGMENDAFDVVLAGSVLTRGQGDYVVSHIERLVSRTAPQSRLRILDLEPAAGAILLGMDLHMGPPDTAVYNQLYAELAIKEMDTEWALD</sequence>
<dbReference type="Pfam" id="PF01869">
    <property type="entry name" value="BcrAD_BadFG"/>
    <property type="match status" value="1"/>
</dbReference>
<dbReference type="PANTHER" id="PTHR43190">
    <property type="entry name" value="N-ACETYL-D-GLUCOSAMINE KINASE"/>
    <property type="match status" value="1"/>
</dbReference>
<dbReference type="RefSeq" id="WP_095266409.1">
    <property type="nucleotide sequence ID" value="NZ_NPBY01000049.1"/>
</dbReference>
<evidence type="ECO:0000313" key="2">
    <source>
        <dbReference type="EMBL" id="PAD74988.1"/>
    </source>
</evidence>
<name>A0A268EPD5_9BACL</name>
<accession>A0A268EPD5</accession>
<evidence type="ECO:0000313" key="3">
    <source>
        <dbReference type="Proteomes" id="UP000215596"/>
    </source>
</evidence>
<dbReference type="Gene3D" id="3.30.420.40">
    <property type="match status" value="2"/>
</dbReference>
<feature type="domain" description="ATPase BadF/BadG/BcrA/BcrD type" evidence="1">
    <location>
        <begin position="5"/>
        <end position="298"/>
    </location>
</feature>
<evidence type="ECO:0000259" key="1">
    <source>
        <dbReference type="Pfam" id="PF01869"/>
    </source>
</evidence>
<dbReference type="EMBL" id="NPBY01000049">
    <property type="protein sequence ID" value="PAD74988.1"/>
    <property type="molecule type" value="Genomic_DNA"/>
</dbReference>
<proteinExistence type="predicted"/>
<dbReference type="InterPro" id="IPR043129">
    <property type="entry name" value="ATPase_NBD"/>
</dbReference>
<gene>
    <name evidence="2" type="ORF">CHH67_17070</name>
</gene>